<feature type="compositionally biased region" description="Basic and acidic residues" evidence="1">
    <location>
        <begin position="113"/>
        <end position="128"/>
    </location>
</feature>
<proteinExistence type="predicted"/>
<accession>A0A7R8H5H8</accession>
<organism evidence="2 3">
    <name type="scientific">Lepeophtheirus salmonis</name>
    <name type="common">Salmon louse</name>
    <name type="synonym">Caligus salmonis</name>
    <dbReference type="NCBI Taxonomy" id="72036"/>
    <lineage>
        <taxon>Eukaryota</taxon>
        <taxon>Metazoa</taxon>
        <taxon>Ecdysozoa</taxon>
        <taxon>Arthropoda</taxon>
        <taxon>Crustacea</taxon>
        <taxon>Multicrustacea</taxon>
        <taxon>Hexanauplia</taxon>
        <taxon>Copepoda</taxon>
        <taxon>Siphonostomatoida</taxon>
        <taxon>Caligidae</taxon>
        <taxon>Lepeophtheirus</taxon>
    </lineage>
</organism>
<sequence length="271" mass="30026">MLLAVLLVEHTSLKVIKYNQQFPHILQLITVWPCFHIINCVGCTGRTHLGDSGNSTSISTQYFTEVIHEVTPYQPDTKDLRVLEDAASGVDLDFLIPALLAVVAASMASGGKRKEEVTGSEDNFHPRNNEQAGPSKRERLFVLFTLKHQTEGAPEGEGLAIITENVNKGTPTSKNMPRKTRSLLAARRFQERKFAGKEEHHQKKDNKGSSQKKGASDRGTFYSKTAVDQALRKEFGKTMSAVIYGSLISPETHKNARAFFGGMCGKNFNYL</sequence>
<evidence type="ECO:0000256" key="1">
    <source>
        <dbReference type="SAM" id="MobiDB-lite"/>
    </source>
</evidence>
<reference evidence="2" key="1">
    <citation type="submission" date="2021-02" db="EMBL/GenBank/DDBJ databases">
        <authorList>
            <person name="Bekaert M."/>
        </authorList>
    </citation>
    <scope>NUCLEOTIDE SEQUENCE</scope>
    <source>
        <strain evidence="2">IoA-00</strain>
    </source>
</reference>
<protein>
    <submittedName>
        <fullName evidence="2">(salmon louse) hypothetical protein</fullName>
    </submittedName>
</protein>
<dbReference type="EMBL" id="HG994581">
    <property type="protein sequence ID" value="CAF2864212.1"/>
    <property type="molecule type" value="Genomic_DNA"/>
</dbReference>
<evidence type="ECO:0000313" key="2">
    <source>
        <dbReference type="EMBL" id="CAF2864212.1"/>
    </source>
</evidence>
<keyword evidence="3" id="KW-1185">Reference proteome</keyword>
<dbReference type="Proteomes" id="UP000675881">
    <property type="component" value="Chromosome 2"/>
</dbReference>
<feature type="region of interest" description="Disordered" evidence="1">
    <location>
        <begin position="113"/>
        <end position="136"/>
    </location>
</feature>
<name>A0A7R8H5H8_LEPSM</name>
<gene>
    <name evidence="2" type="ORF">LSAA_6828</name>
</gene>
<evidence type="ECO:0000313" key="3">
    <source>
        <dbReference type="Proteomes" id="UP000675881"/>
    </source>
</evidence>
<dbReference type="AlphaFoldDB" id="A0A7R8H5H8"/>
<feature type="compositionally biased region" description="Basic and acidic residues" evidence="1">
    <location>
        <begin position="193"/>
        <end position="207"/>
    </location>
</feature>
<feature type="region of interest" description="Disordered" evidence="1">
    <location>
        <begin position="193"/>
        <end position="220"/>
    </location>
</feature>